<feature type="domain" description="Glycosyltransferase 2-like" evidence="2">
    <location>
        <begin position="8"/>
        <end position="136"/>
    </location>
</feature>
<dbReference type="EMBL" id="CP078078">
    <property type="protein sequence ID" value="UPL18565.1"/>
    <property type="molecule type" value="Genomic_DNA"/>
</dbReference>
<dbReference type="RefSeq" id="WP_131491824.1">
    <property type="nucleotide sequence ID" value="NZ_CP078078.1"/>
</dbReference>
<proteinExistence type="inferred from homology"/>
<reference evidence="3 4" key="1">
    <citation type="submission" date="2021-06" db="EMBL/GenBank/DDBJ databases">
        <title>Genome-based taxonomic framework of Microbacterium strains isolated from marine environment, the description of four new species and reclassification of four preexisting species.</title>
        <authorList>
            <person name="Lee S.D."/>
            <person name="Kim S.-M."/>
            <person name="Byeon Y.-S."/>
            <person name="Yang H.L."/>
            <person name="Kim I.S."/>
        </authorList>
    </citation>
    <scope>NUCLEOTIDE SEQUENCE [LARGE SCALE GENOMIC DNA]</scope>
    <source>
        <strain evidence="3 4">KSW4-10</strain>
    </source>
</reference>
<evidence type="ECO:0000313" key="4">
    <source>
        <dbReference type="Proteomes" id="UP000830631"/>
    </source>
</evidence>
<dbReference type="PANTHER" id="PTHR48090">
    <property type="entry name" value="UNDECAPRENYL-PHOSPHATE 4-DEOXY-4-FORMAMIDO-L-ARABINOSE TRANSFERASE-RELATED"/>
    <property type="match status" value="1"/>
</dbReference>
<evidence type="ECO:0000259" key="2">
    <source>
        <dbReference type="Pfam" id="PF00535"/>
    </source>
</evidence>
<protein>
    <submittedName>
        <fullName evidence="3">Glycosyltransferase family 2 protein</fullName>
    </submittedName>
</protein>
<dbReference type="SUPFAM" id="SSF53448">
    <property type="entry name" value="Nucleotide-diphospho-sugar transferases"/>
    <property type="match status" value="1"/>
</dbReference>
<dbReference type="InterPro" id="IPR050256">
    <property type="entry name" value="Glycosyltransferase_2"/>
</dbReference>
<comment type="similarity">
    <text evidence="1">Belongs to the glycosyltransferase 2 family.</text>
</comment>
<dbReference type="InterPro" id="IPR001173">
    <property type="entry name" value="Glyco_trans_2-like"/>
</dbReference>
<accession>A0ABY4J205</accession>
<keyword evidence="4" id="KW-1185">Reference proteome</keyword>
<dbReference type="PANTHER" id="PTHR48090:SF7">
    <property type="entry name" value="RFBJ PROTEIN"/>
    <property type="match status" value="1"/>
</dbReference>
<dbReference type="Pfam" id="PF00535">
    <property type="entry name" value="Glycos_transf_2"/>
    <property type="match status" value="1"/>
</dbReference>
<organism evidence="3 4">
    <name type="scientific">Microbacterium aurugineum</name>
    <dbReference type="NCBI Taxonomy" id="2851642"/>
    <lineage>
        <taxon>Bacteria</taxon>
        <taxon>Bacillati</taxon>
        <taxon>Actinomycetota</taxon>
        <taxon>Actinomycetes</taxon>
        <taxon>Micrococcales</taxon>
        <taxon>Microbacteriaceae</taxon>
        <taxon>Microbacterium</taxon>
    </lineage>
</organism>
<dbReference type="InterPro" id="IPR029044">
    <property type="entry name" value="Nucleotide-diphossugar_trans"/>
</dbReference>
<dbReference type="Gene3D" id="3.90.550.10">
    <property type="entry name" value="Spore Coat Polysaccharide Biosynthesis Protein SpsA, Chain A"/>
    <property type="match status" value="1"/>
</dbReference>
<evidence type="ECO:0000313" key="3">
    <source>
        <dbReference type="EMBL" id="UPL18565.1"/>
    </source>
</evidence>
<evidence type="ECO:0000256" key="1">
    <source>
        <dbReference type="ARBA" id="ARBA00006739"/>
    </source>
</evidence>
<gene>
    <name evidence="3" type="ORF">KV397_12750</name>
</gene>
<name>A0ABY4J205_9MICO</name>
<dbReference type="CDD" id="cd04179">
    <property type="entry name" value="DPM_DPG-synthase_like"/>
    <property type="match status" value="1"/>
</dbReference>
<dbReference type="Proteomes" id="UP000830631">
    <property type="component" value="Chromosome"/>
</dbReference>
<sequence>MTLRHLAVVMPAYNEAEGIRDFIDEIRDSLSPVVDRVTFHIADDRSTDGTATVFDDVEDVAVEVQPLNRGHGPTALAAYRAGLAVEPDVLVHVDGDGQFHGRDFPRLLAALDAESADVVHGVRDGRTDPWYRKVLTGAVGLVIALAAGRRIPDVNTPLRAYRTPALRALVEATPPDASVPHVHFSLAEARAGFTVRYLRVDSIPRRGASATGTMWGRGSTVALPPKRLRLFVRTALVEAWELSLRPSAPLRNIHRPETVAR</sequence>